<dbReference type="OrthoDB" id="446074at2759"/>
<sequence length="237" mass="26486">MLIPVCLLVWVLFLLFGLIQDDDDSRRFASWRWNQFRELFELYRGGASHVIVTSHVFNNGKLDLERLKDLVKIVGKQRLILDVSCREKDGRRYAIVTDRWQKFSDVLLDEKSLEFLGGFADEFLVHGVDVEGKKLGIDEELVALLGNYSPVSITTHIFLDVFSFGLGILDGVLTLLQIPVTYAGGVTVMEDVERIKEAGKGGVDVTVGSALDILVVIYLTKMLLLGITSNKNSSALH</sequence>
<dbReference type="PANTHER" id="PTHR43090:SF2">
    <property type="entry name" value="1-(5-PHOSPHORIBOSYL)-5-[(5-PHOSPHORIBOSYLAMINO)METHYLIDENEAMINO] IMIDAZOLE-4-CARBOXAMIDE ISOMERASE"/>
    <property type="match status" value="1"/>
</dbReference>
<name>A0A8X7RI95_BRACI</name>
<evidence type="ECO:0000313" key="4">
    <source>
        <dbReference type="EMBL" id="KAG2289594.1"/>
    </source>
</evidence>
<evidence type="ECO:0000256" key="1">
    <source>
        <dbReference type="ARBA" id="ARBA00009667"/>
    </source>
</evidence>
<feature type="chain" id="PRO_5036483708" description="Phosphoribosylformimino-5-aminoimidazole carboxamide ribotide isomerase" evidence="3">
    <location>
        <begin position="22"/>
        <end position="237"/>
    </location>
</feature>
<accession>A0A8X7RI95</accession>
<keyword evidence="5" id="KW-1185">Reference proteome</keyword>
<dbReference type="GO" id="GO:0005737">
    <property type="term" value="C:cytoplasm"/>
    <property type="evidence" value="ECO:0007669"/>
    <property type="project" value="TreeGrafter"/>
</dbReference>
<dbReference type="Gene3D" id="3.20.20.70">
    <property type="entry name" value="Aldolase class I"/>
    <property type="match status" value="1"/>
</dbReference>
<protein>
    <recommendedName>
        <fullName evidence="6">Phosphoribosylformimino-5-aminoimidazole carboxamide ribotide isomerase</fullName>
    </recommendedName>
</protein>
<keyword evidence="2" id="KW-0368">Histidine biosynthesis</keyword>
<evidence type="ECO:0000313" key="5">
    <source>
        <dbReference type="Proteomes" id="UP000886595"/>
    </source>
</evidence>
<keyword evidence="2" id="KW-0028">Amino-acid biosynthesis</keyword>
<dbReference type="GO" id="GO:0000162">
    <property type="term" value="P:L-tryptophan biosynthetic process"/>
    <property type="evidence" value="ECO:0007669"/>
    <property type="project" value="TreeGrafter"/>
</dbReference>
<dbReference type="GO" id="GO:0003949">
    <property type="term" value="F:1-(5-phosphoribosyl)-5-[(5-phosphoribosylamino)methylideneamino]imidazole-4-carboxamide isomerase activity"/>
    <property type="evidence" value="ECO:0007669"/>
    <property type="project" value="InterPro"/>
</dbReference>
<dbReference type="InterPro" id="IPR006062">
    <property type="entry name" value="His_biosynth"/>
</dbReference>
<dbReference type="InterPro" id="IPR044524">
    <property type="entry name" value="Isoase_HisA-like"/>
</dbReference>
<evidence type="ECO:0000256" key="2">
    <source>
        <dbReference type="RuleBase" id="RU003657"/>
    </source>
</evidence>
<dbReference type="AlphaFoldDB" id="A0A8X7RI95"/>
<dbReference type="InterPro" id="IPR013785">
    <property type="entry name" value="Aldolase_TIM"/>
</dbReference>
<dbReference type="InterPro" id="IPR011060">
    <property type="entry name" value="RibuloseP-bd_barrel"/>
</dbReference>
<feature type="signal peptide" evidence="3">
    <location>
        <begin position="1"/>
        <end position="21"/>
    </location>
</feature>
<reference evidence="4 5" key="1">
    <citation type="submission" date="2020-02" db="EMBL/GenBank/DDBJ databases">
        <authorList>
            <person name="Ma Q."/>
            <person name="Huang Y."/>
            <person name="Song X."/>
            <person name="Pei D."/>
        </authorList>
    </citation>
    <scope>NUCLEOTIDE SEQUENCE [LARGE SCALE GENOMIC DNA]</scope>
    <source>
        <strain evidence="4">Sxm20200214</strain>
        <tissue evidence="4">Leaf</tissue>
    </source>
</reference>
<dbReference type="GO" id="GO:0000105">
    <property type="term" value="P:L-histidine biosynthetic process"/>
    <property type="evidence" value="ECO:0007669"/>
    <property type="project" value="UniProtKB-KW"/>
</dbReference>
<comment type="similarity">
    <text evidence="1 2">Belongs to the HisA/HisF family.</text>
</comment>
<dbReference type="PANTHER" id="PTHR43090">
    <property type="entry name" value="1-(5-PHOSPHORIBOSYL)-5-[(5-PHOSPHORIBOSYLAMINO)METHYLIDENEAMINO] IMIDAZOLE-4-CARBOXAMIDE ISOMERASE"/>
    <property type="match status" value="1"/>
</dbReference>
<dbReference type="Pfam" id="PF00977">
    <property type="entry name" value="His_biosynth"/>
    <property type="match status" value="1"/>
</dbReference>
<dbReference type="EMBL" id="JAAMPC010000010">
    <property type="protein sequence ID" value="KAG2289594.1"/>
    <property type="molecule type" value="Genomic_DNA"/>
</dbReference>
<comment type="caution">
    <text evidence="4">The sequence shown here is derived from an EMBL/GenBank/DDBJ whole genome shotgun (WGS) entry which is preliminary data.</text>
</comment>
<dbReference type="SUPFAM" id="SSF51366">
    <property type="entry name" value="Ribulose-phoshate binding barrel"/>
    <property type="match status" value="1"/>
</dbReference>
<gene>
    <name evidence="4" type="ORF">Bca52824_049198</name>
</gene>
<organism evidence="4 5">
    <name type="scientific">Brassica carinata</name>
    <name type="common">Ethiopian mustard</name>
    <name type="synonym">Abyssinian cabbage</name>
    <dbReference type="NCBI Taxonomy" id="52824"/>
    <lineage>
        <taxon>Eukaryota</taxon>
        <taxon>Viridiplantae</taxon>
        <taxon>Streptophyta</taxon>
        <taxon>Embryophyta</taxon>
        <taxon>Tracheophyta</taxon>
        <taxon>Spermatophyta</taxon>
        <taxon>Magnoliopsida</taxon>
        <taxon>eudicotyledons</taxon>
        <taxon>Gunneridae</taxon>
        <taxon>Pentapetalae</taxon>
        <taxon>rosids</taxon>
        <taxon>malvids</taxon>
        <taxon>Brassicales</taxon>
        <taxon>Brassicaceae</taxon>
        <taxon>Brassiceae</taxon>
        <taxon>Brassica</taxon>
    </lineage>
</organism>
<dbReference type="Proteomes" id="UP000886595">
    <property type="component" value="Unassembled WGS sequence"/>
</dbReference>
<evidence type="ECO:0000256" key="3">
    <source>
        <dbReference type="SAM" id="SignalP"/>
    </source>
</evidence>
<evidence type="ECO:0008006" key="6">
    <source>
        <dbReference type="Google" id="ProtNLM"/>
    </source>
</evidence>
<keyword evidence="3" id="KW-0732">Signal</keyword>
<proteinExistence type="inferred from homology"/>